<keyword evidence="1" id="KW-0472">Membrane</keyword>
<feature type="transmembrane region" description="Helical" evidence="1">
    <location>
        <begin position="137"/>
        <end position="158"/>
    </location>
</feature>
<gene>
    <name evidence="2" type="ORF">SDC9_12367</name>
</gene>
<sequence>MKKLSIIILLLFSISNAFSQPTIPNISKTKFQIGDQVVYSFSLPLEKTNELSTYMLTEKKDTLEIIKQTIDTTKRNGNEFLDVKFYFTSFVEGKHKIINQNGRSFEYEVTSYPIDTTSFEIKDIKANIKEPFTIKEIMPIIIWVLIAFGLIALTYFLYKFWKKYRKINIKEVFIKPKPILPAHEIALNALKQLRLKRLIENNRIKEYYSEISEILRIYLDDRFSIIAIEMTTQEILSQIKGIEFTNEISFKLLKEVLEYSDLVKFAKYTPTSHLSEKCMQDAVEFVNSTKLIIEDKEKEVKND</sequence>
<evidence type="ECO:0000313" key="2">
    <source>
        <dbReference type="EMBL" id="MPL66680.1"/>
    </source>
</evidence>
<reference evidence="2" key="1">
    <citation type="submission" date="2019-08" db="EMBL/GenBank/DDBJ databases">
        <authorList>
            <person name="Kucharzyk K."/>
            <person name="Murdoch R.W."/>
            <person name="Higgins S."/>
            <person name="Loffler F."/>
        </authorList>
    </citation>
    <scope>NUCLEOTIDE SEQUENCE</scope>
</reference>
<organism evidence="2">
    <name type="scientific">bioreactor metagenome</name>
    <dbReference type="NCBI Taxonomy" id="1076179"/>
    <lineage>
        <taxon>unclassified sequences</taxon>
        <taxon>metagenomes</taxon>
        <taxon>ecological metagenomes</taxon>
    </lineage>
</organism>
<keyword evidence="1" id="KW-1133">Transmembrane helix</keyword>
<keyword evidence="1" id="KW-0812">Transmembrane</keyword>
<dbReference type="AlphaFoldDB" id="A0A644TIG3"/>
<dbReference type="EMBL" id="VSSQ01000033">
    <property type="protein sequence ID" value="MPL66680.1"/>
    <property type="molecule type" value="Genomic_DNA"/>
</dbReference>
<comment type="caution">
    <text evidence="2">The sequence shown here is derived from an EMBL/GenBank/DDBJ whole genome shotgun (WGS) entry which is preliminary data.</text>
</comment>
<proteinExistence type="predicted"/>
<accession>A0A644TIG3</accession>
<name>A0A644TIG3_9ZZZZ</name>
<evidence type="ECO:0008006" key="3">
    <source>
        <dbReference type="Google" id="ProtNLM"/>
    </source>
</evidence>
<protein>
    <recommendedName>
        <fullName evidence="3">Protein BatD</fullName>
    </recommendedName>
</protein>
<evidence type="ECO:0000256" key="1">
    <source>
        <dbReference type="SAM" id="Phobius"/>
    </source>
</evidence>